<dbReference type="EMBL" id="SPPD01000013">
    <property type="protein sequence ID" value="TFU97283.1"/>
    <property type="molecule type" value="Genomic_DNA"/>
</dbReference>
<dbReference type="Gene3D" id="3.40.50.720">
    <property type="entry name" value="NAD(P)-binding Rossmann-like Domain"/>
    <property type="match status" value="1"/>
</dbReference>
<name>A0A4Y9J8C8_9STRE</name>
<dbReference type="RefSeq" id="WP_135182430.1">
    <property type="nucleotide sequence ID" value="NZ_JADGKZ010000013.1"/>
</dbReference>
<evidence type="ECO:0000313" key="4">
    <source>
        <dbReference type="EMBL" id="TFU97283.1"/>
    </source>
</evidence>
<comment type="similarity">
    <text evidence="1">Belongs to the Gfo/Idh/MocA family.</text>
</comment>
<sequence length="366" mass="40970">MIRYGVVGTGYFGAELARYLLKNDGAKITVIYDPENAESVAEELDARVAGSLDELVSSDDVDCVIVATPNYLHKEPVIKAAKNGKHVFCEKPIALSYADCREMVDTCKECGVTFMAGHIMNFFNGVHHAKELINQGVIGDVLFCHSARNGWEEEQETVSWKKIREKSGGHLYHHIHELDCVQFIMGGLPETVTMIGGNVAHNGENFGDEDDMIFVNMEFPNKRFALLEWGSAYRWGEHYVLIQGTKGAIKLDMYNCRGTLKVNGEESYFLVHESQEEDDDRTRIYHSTEMDGAIAYGKPGKRTPMWLSSIINKEMKYLHEIMEGAPVSEEFKKLLTGEAALEAIASADACTLSINEDRKVKLSEII</sequence>
<reference evidence="4 5" key="1">
    <citation type="submission" date="2019-03" db="EMBL/GenBank/DDBJ databases">
        <title>Diversity of the mouse oral microbiome.</title>
        <authorList>
            <person name="Joseph S."/>
            <person name="Aduse-Opoku J."/>
            <person name="Curtis M."/>
            <person name="Wade W."/>
            <person name="Hashim A."/>
        </authorList>
    </citation>
    <scope>NUCLEOTIDE SEQUENCE [LARGE SCALE GENOMIC DNA]</scope>
    <source>
        <strain evidence="4 5">WM131</strain>
    </source>
</reference>
<dbReference type="Gene3D" id="3.30.360.10">
    <property type="entry name" value="Dihydrodipicolinate Reductase, domain 2"/>
    <property type="match status" value="1"/>
</dbReference>
<dbReference type="AlphaFoldDB" id="A0A4Y9J8C8"/>
<dbReference type="OrthoDB" id="9815825at2"/>
<proteinExistence type="inferred from homology"/>
<evidence type="ECO:0000256" key="1">
    <source>
        <dbReference type="ARBA" id="ARBA00010928"/>
    </source>
</evidence>
<dbReference type="PANTHER" id="PTHR43377">
    <property type="entry name" value="BILIVERDIN REDUCTASE A"/>
    <property type="match status" value="1"/>
</dbReference>
<dbReference type="Pfam" id="PF01408">
    <property type="entry name" value="GFO_IDH_MocA"/>
    <property type="match status" value="1"/>
</dbReference>
<evidence type="ECO:0000313" key="5">
    <source>
        <dbReference type="Proteomes" id="UP000297253"/>
    </source>
</evidence>
<dbReference type="Proteomes" id="UP000297253">
    <property type="component" value="Unassembled WGS sequence"/>
</dbReference>
<dbReference type="SUPFAM" id="SSF51735">
    <property type="entry name" value="NAD(P)-binding Rossmann-fold domains"/>
    <property type="match status" value="1"/>
</dbReference>
<evidence type="ECO:0000259" key="2">
    <source>
        <dbReference type="Pfam" id="PF01408"/>
    </source>
</evidence>
<dbReference type="InterPro" id="IPR051450">
    <property type="entry name" value="Gfo/Idh/MocA_Oxidoreductases"/>
</dbReference>
<feature type="domain" description="Gfo/Idh/MocA-like oxidoreductase N-terminal" evidence="2">
    <location>
        <begin position="2"/>
        <end position="118"/>
    </location>
</feature>
<gene>
    <name evidence="4" type="ORF">E4T82_08630</name>
</gene>
<feature type="domain" description="Gfo/Idh/MocA-like oxidoreductase C-terminal" evidence="3">
    <location>
        <begin position="130"/>
        <end position="362"/>
    </location>
</feature>
<dbReference type="InterPro" id="IPR004104">
    <property type="entry name" value="Gfo/Idh/MocA-like_OxRdtase_C"/>
</dbReference>
<dbReference type="PANTHER" id="PTHR43377:SF1">
    <property type="entry name" value="BILIVERDIN REDUCTASE A"/>
    <property type="match status" value="1"/>
</dbReference>
<dbReference type="InterPro" id="IPR000683">
    <property type="entry name" value="Gfo/Idh/MocA-like_OxRdtase_N"/>
</dbReference>
<protein>
    <submittedName>
        <fullName evidence="4">Gfo/Idh/MocA family oxidoreductase</fullName>
    </submittedName>
</protein>
<comment type="caution">
    <text evidence="4">The sequence shown here is derived from an EMBL/GenBank/DDBJ whole genome shotgun (WGS) entry which is preliminary data.</text>
</comment>
<evidence type="ECO:0000259" key="3">
    <source>
        <dbReference type="Pfam" id="PF02894"/>
    </source>
</evidence>
<accession>A0A4Y9J8C8</accession>
<dbReference type="Pfam" id="PF02894">
    <property type="entry name" value="GFO_IDH_MocA_C"/>
    <property type="match status" value="1"/>
</dbReference>
<dbReference type="InterPro" id="IPR036291">
    <property type="entry name" value="NAD(P)-bd_dom_sf"/>
</dbReference>
<dbReference type="SUPFAM" id="SSF55347">
    <property type="entry name" value="Glyceraldehyde-3-phosphate dehydrogenase-like, C-terminal domain"/>
    <property type="match status" value="1"/>
</dbReference>
<organism evidence="4 5">
    <name type="scientific">Streptococcus cuniculi</name>
    <dbReference type="NCBI Taxonomy" id="1432788"/>
    <lineage>
        <taxon>Bacteria</taxon>
        <taxon>Bacillati</taxon>
        <taxon>Bacillota</taxon>
        <taxon>Bacilli</taxon>
        <taxon>Lactobacillales</taxon>
        <taxon>Streptococcaceae</taxon>
        <taxon>Streptococcus</taxon>
    </lineage>
</organism>
<dbReference type="GO" id="GO:0000166">
    <property type="term" value="F:nucleotide binding"/>
    <property type="evidence" value="ECO:0007669"/>
    <property type="project" value="InterPro"/>
</dbReference>